<dbReference type="NCBIfam" id="NF041360">
    <property type="entry name" value="GntF_guanitoxin"/>
    <property type="match status" value="1"/>
</dbReference>
<name>A0A6P5A6C9_BRABE</name>
<evidence type="ECO:0000313" key="6">
    <source>
        <dbReference type="RefSeq" id="XP_019645063.1"/>
    </source>
</evidence>
<gene>
    <name evidence="6" type="primary">LOC109485819</name>
</gene>
<keyword evidence="5" id="KW-1185">Reference proteome</keyword>
<dbReference type="Proteomes" id="UP000515135">
    <property type="component" value="Unplaced"/>
</dbReference>
<dbReference type="Gene3D" id="3.40.50.150">
    <property type="entry name" value="Vaccinia Virus protein VP39"/>
    <property type="match status" value="1"/>
</dbReference>
<organism evidence="5 6">
    <name type="scientific">Branchiostoma belcheri</name>
    <name type="common">Amphioxus</name>
    <dbReference type="NCBI Taxonomy" id="7741"/>
    <lineage>
        <taxon>Eukaryota</taxon>
        <taxon>Metazoa</taxon>
        <taxon>Chordata</taxon>
        <taxon>Cephalochordata</taxon>
        <taxon>Leptocardii</taxon>
        <taxon>Amphioxiformes</taxon>
        <taxon>Branchiostomatidae</taxon>
        <taxon>Branchiostoma</taxon>
    </lineage>
</organism>
<comment type="similarity">
    <text evidence="1">Belongs to the class I-like SAM-binding methyltransferase superfamily. NNMT/PNMT/TEMT family.</text>
</comment>
<dbReference type="Pfam" id="PF01234">
    <property type="entry name" value="NNMT_PNMT_TEMT"/>
    <property type="match status" value="1"/>
</dbReference>
<dbReference type="InterPro" id="IPR000940">
    <property type="entry name" value="NNMT_TEMT_trans"/>
</dbReference>
<dbReference type="GO" id="GO:0005829">
    <property type="term" value="C:cytosol"/>
    <property type="evidence" value="ECO:0007669"/>
    <property type="project" value="TreeGrafter"/>
</dbReference>
<dbReference type="PROSITE" id="PS51681">
    <property type="entry name" value="SAM_MT_NNMT_PNMT_TEMT"/>
    <property type="match status" value="1"/>
</dbReference>
<protein>
    <submittedName>
        <fullName evidence="6">Indolethylamine N-methyltransferase-like isoform X2</fullName>
    </submittedName>
</protein>
<dbReference type="SUPFAM" id="SSF53335">
    <property type="entry name" value="S-adenosyl-L-methionine-dependent methyltransferases"/>
    <property type="match status" value="1"/>
</dbReference>
<keyword evidence="4" id="KW-0949">S-adenosyl-L-methionine</keyword>
<evidence type="ECO:0000313" key="5">
    <source>
        <dbReference type="Proteomes" id="UP000515135"/>
    </source>
</evidence>
<keyword evidence="3" id="KW-0808">Transferase</keyword>
<dbReference type="OrthoDB" id="10050085at2759"/>
<dbReference type="PANTHER" id="PTHR10867:SF17">
    <property type="entry name" value="NICOTINAMIDE N-METHYLTRANSFERASE"/>
    <property type="match status" value="1"/>
</dbReference>
<dbReference type="GO" id="GO:0032259">
    <property type="term" value="P:methylation"/>
    <property type="evidence" value="ECO:0007669"/>
    <property type="project" value="UniProtKB-KW"/>
</dbReference>
<sequence length="266" mass="29865">MTSEQIETSSYDKFNAKSYLTRNYRARPDGIPDSPEDWLPWLLKNLKDTFAGGNLSGERLLDVGTGPAIHNLISAARHFPNITCAEFCQENREEVERWIHGEEDAFDWDPFIKYVCGLEGEDDWEARKEALRDAIQHVVFCDVRDKNPLGAMNGGPYDVVSSIFTLCGAAKDKADFDEIVLNVGSLVKPGGTLILVCDLEATQYSDGDITYPHTFLEASYIRQAVRNSGFTDVEDDILDFRSTEGRPGLNWNGTGYIYLTARRCSE</sequence>
<evidence type="ECO:0000256" key="2">
    <source>
        <dbReference type="ARBA" id="ARBA00022603"/>
    </source>
</evidence>
<dbReference type="InterPro" id="IPR053384">
    <property type="entry name" value="SAM-dep_methyltransferase"/>
</dbReference>
<dbReference type="GeneID" id="109485819"/>
<keyword evidence="2" id="KW-0489">Methyltransferase</keyword>
<dbReference type="GO" id="GO:0008170">
    <property type="term" value="F:N-methyltransferase activity"/>
    <property type="evidence" value="ECO:0007669"/>
    <property type="project" value="TreeGrafter"/>
</dbReference>
<evidence type="ECO:0000256" key="3">
    <source>
        <dbReference type="ARBA" id="ARBA00022679"/>
    </source>
</evidence>
<dbReference type="RefSeq" id="XP_019645063.1">
    <property type="nucleotide sequence ID" value="XM_019789504.1"/>
</dbReference>
<dbReference type="PANTHER" id="PTHR10867">
    <property type="entry name" value="NNMT/PNMT/TEMT FAMILY MEMBER"/>
    <property type="match status" value="1"/>
</dbReference>
<accession>A0A6P5A6C9</accession>
<evidence type="ECO:0000256" key="4">
    <source>
        <dbReference type="ARBA" id="ARBA00022691"/>
    </source>
</evidence>
<evidence type="ECO:0000256" key="1">
    <source>
        <dbReference type="ARBA" id="ARBA00007996"/>
    </source>
</evidence>
<proteinExistence type="inferred from homology"/>
<reference evidence="6" key="1">
    <citation type="submission" date="2025-08" db="UniProtKB">
        <authorList>
            <consortium name="RefSeq"/>
        </authorList>
    </citation>
    <scope>IDENTIFICATION</scope>
    <source>
        <tissue evidence="6">Gonad</tissue>
    </source>
</reference>
<dbReference type="AlphaFoldDB" id="A0A6P5A6C9"/>
<dbReference type="InterPro" id="IPR029063">
    <property type="entry name" value="SAM-dependent_MTases_sf"/>
</dbReference>